<proteinExistence type="evidence at protein level"/>
<dbReference type="InterPro" id="IPR002612">
    <property type="entry name" value="Adeno_E1B_55kDa"/>
</dbReference>
<dbReference type="EMBL" id="KJ156523">
    <property type="protein sequence ID" value="AII22561.1"/>
    <property type="molecule type" value="Genomic_DNA"/>
</dbReference>
<dbReference type="Proteomes" id="UP000133496">
    <property type="component" value="Segment"/>
</dbReference>
<sequence length="370" mass="41124">MTSVEELYVINPINQWPAPGSFSSQKPPGTLLPGEDPEAVFKQYHVVYLVPGAQYHWKNILIEKPVWIYGNGATVRTSGTGPILRIVGNRTEKRDVRIQDISFFGEDCTPNRMEPMSEKLVYQMAIWVTDMKRVTIKGCNFTNFAGAAVFFEETAYNGFFWSMQHLITECRFTGCRIGIANGGRSEYSTASFNNFFDCQICFNVVGGNWNRCGNIAANCRCVYLHTTNMWYEGAGGNFNAAHGSFTGNTMNHCDYGGNLWPTAFQLPDREIQLAGFYFDNARARCPTWTGNTQYYGDMKILNFNQANDAAIFVIDGCALYGQPGDTGSIETTAALTDKVFIQGCQGNKVTLFNIKAANVVPAIGTIKQKP</sequence>
<evidence type="ECO:0000313" key="2">
    <source>
        <dbReference type="Proteomes" id="UP000133496"/>
    </source>
</evidence>
<protein>
    <submittedName>
        <fullName evidence="1">Protein LH3</fullName>
    </submittedName>
</protein>
<organism evidence="1 2">
    <name type="scientific">Lizard adenovirus 2</name>
    <dbReference type="NCBI Taxonomy" id="874272"/>
    <lineage>
        <taxon>Viruses</taxon>
        <taxon>Varidnaviria</taxon>
        <taxon>Bamfordvirae</taxon>
        <taxon>Preplasmiviricota</taxon>
        <taxon>Polisuviricotina</taxon>
        <taxon>Pharingeaviricetes</taxon>
        <taxon>Rowavirales</taxon>
        <taxon>Adenoviridae</taxon>
        <taxon>Barthadenovirus</taxon>
        <taxon>Barthadenovirus lacertae</taxon>
        <taxon>Lizard atadenovirus A</taxon>
    </lineage>
</organism>
<dbReference type="SMR" id="A0A076FYU8"/>
<dbReference type="OrthoDB" id="7930at10239"/>
<keyword evidence="3" id="KW-0002">3D-structure</keyword>
<dbReference type="SUPFAM" id="SSF51126">
    <property type="entry name" value="Pectin lyase-like"/>
    <property type="match status" value="1"/>
</dbReference>
<reference evidence="3" key="2">
    <citation type="journal article" date="2021" name="Sci. Adv.">
        <title>Near-atomic structure of an atadenovirus reveals a conserved capsid-binding motif and intergenera variations in cementing proteins.</title>
        <authorList>
            <person name="Marabini R."/>
            <person name="Condezo G.N."/>
            <person name="Krupovic M."/>
            <person name="Menendez-Conejero R."/>
            <person name="Gomez-Blanco J."/>
            <person name="San Martin C."/>
        </authorList>
    </citation>
    <scope>STRUCTURE BY ELECTRON MICROSCOPY (3.40 ANGSTROMS)</scope>
</reference>
<evidence type="ECO:0007829" key="3">
    <source>
        <dbReference type="PDB" id="6QI5"/>
    </source>
</evidence>
<dbReference type="Pfam" id="PF01696">
    <property type="entry name" value="Adeno_E1B_55K"/>
    <property type="match status" value="1"/>
</dbReference>
<dbReference type="InterPro" id="IPR011050">
    <property type="entry name" value="Pectin_lyase_fold/virulence"/>
</dbReference>
<accession>A0A076FYU8</accession>
<dbReference type="EMDB" id="EMD-4551"/>
<dbReference type="PDB" id="6QI5">
    <property type="method" value="EM"/>
    <property type="resolution" value="3.40 A"/>
    <property type="chains" value="Q/R/S/T=1-370"/>
</dbReference>
<dbReference type="RefSeq" id="YP_009051652.1">
    <property type="nucleotide sequence ID" value="NC_024684.1"/>
</dbReference>
<reference evidence="1 2" key="1">
    <citation type="journal article" date="2014" name="J. Virol.">
        <title>Molecular characterization of a lizard adenovirus reveals the first atadenovirus with two fiber genes and the first adenovirus with either one short or three long fibers per penton.</title>
        <authorList>
            <person name="Penzes J.J."/>
            <person name="Menendez-Conejero R."/>
            <person name="Condezo G.N."/>
            <person name="Ball I."/>
            <person name="Papp T."/>
            <person name="Doszpoly A."/>
            <person name="Paradela A."/>
            <person name="Perez-Berna A.J."/>
            <person name="Lopez-Sanz M."/>
            <person name="Nguyen T.H."/>
            <person name="van Raaij M.J."/>
            <person name="Marschang R.E."/>
            <person name="Harrach B."/>
            <person name="Benko M."/>
            <person name="San Martin C."/>
        </authorList>
    </citation>
    <scope>NUCLEOTIDE SEQUENCE [LARGE SCALE GENOMIC DNA]</scope>
    <source>
        <strain evidence="1">23-06</strain>
    </source>
</reference>
<evidence type="ECO:0000313" key="1">
    <source>
        <dbReference type="EMBL" id="AII22561.1"/>
    </source>
</evidence>
<keyword evidence="2" id="KW-1185">Reference proteome</keyword>
<name>A0A076FYU8_9ADEN</name>
<dbReference type="GeneID" id="20041308"/>
<dbReference type="KEGG" id="vg:20041308"/>